<dbReference type="GO" id="GO:0008081">
    <property type="term" value="F:phosphoric diester hydrolase activity"/>
    <property type="evidence" value="ECO:0007669"/>
    <property type="project" value="InterPro"/>
</dbReference>
<dbReference type="Pfam" id="PF00388">
    <property type="entry name" value="PI-PLC-X"/>
    <property type="match status" value="1"/>
</dbReference>
<sequence>MGNIIAKDPDFWCSSEDPGPEGHNEDWMMRVSDSKFLSELSIPGTHATMSYAYDGKVTGLFVSCQSWLLCIQLNMGIRFLDIRCQATRDDMLLNHGGYYLCKLTDTLTGCVNFLQTHPSECVILRIAQENSNLEGLDFRDALKPFLEKFSSHIFKKRSMPTLGEARGKMIILADYDIEDNDDMMKYGNMTHGKIIICENHKPGSFSQKLDGIKANIKKASSAQRDKKEMYITFTSYNHWLVDCPQETARRSNPTWHCLVRYRIGCLGIVVMDFPGYKVIRDIIDHNWDRPREIENPTAHRLVKYRGIIDDNFICHIEITPSTNPTNALAFLSSDYPGFKEIRDSIDQI</sequence>
<accession>A0A9D4R3G6</accession>
<dbReference type="AlphaFoldDB" id="A0A9D4R3G6"/>
<name>A0A9D4R3G6_DREPO</name>
<evidence type="ECO:0000313" key="3">
    <source>
        <dbReference type="Proteomes" id="UP000828390"/>
    </source>
</evidence>
<dbReference type="SUPFAM" id="SSF51695">
    <property type="entry name" value="PLC-like phosphodiesterases"/>
    <property type="match status" value="1"/>
</dbReference>
<dbReference type="SMART" id="SM00148">
    <property type="entry name" value="PLCXc"/>
    <property type="match status" value="1"/>
</dbReference>
<dbReference type="PROSITE" id="PS50007">
    <property type="entry name" value="PIPLC_X_DOMAIN"/>
    <property type="match status" value="1"/>
</dbReference>
<gene>
    <name evidence="2" type="ORF">DPMN_095343</name>
</gene>
<keyword evidence="3" id="KW-1185">Reference proteome</keyword>
<reference evidence="2" key="1">
    <citation type="journal article" date="2019" name="bioRxiv">
        <title>The Genome of the Zebra Mussel, Dreissena polymorpha: A Resource for Invasive Species Research.</title>
        <authorList>
            <person name="McCartney M.A."/>
            <person name="Auch B."/>
            <person name="Kono T."/>
            <person name="Mallez S."/>
            <person name="Zhang Y."/>
            <person name="Obille A."/>
            <person name="Becker A."/>
            <person name="Abrahante J.E."/>
            <person name="Garbe J."/>
            <person name="Badalamenti J.P."/>
            <person name="Herman A."/>
            <person name="Mangelson H."/>
            <person name="Liachko I."/>
            <person name="Sullivan S."/>
            <person name="Sone E.D."/>
            <person name="Koren S."/>
            <person name="Silverstein K.A.T."/>
            <person name="Beckman K.B."/>
            <person name="Gohl D.M."/>
        </authorList>
    </citation>
    <scope>NUCLEOTIDE SEQUENCE</scope>
    <source>
        <strain evidence="2">Duluth1</strain>
        <tissue evidence="2">Whole animal</tissue>
    </source>
</reference>
<dbReference type="InterPro" id="IPR051057">
    <property type="entry name" value="PI-PLC_domain"/>
</dbReference>
<protein>
    <recommendedName>
        <fullName evidence="1">Phosphatidylinositol-specific phospholipase C X domain-containing protein</fullName>
    </recommendedName>
</protein>
<dbReference type="InterPro" id="IPR000909">
    <property type="entry name" value="PLipase_C_PInositol-sp_X_dom"/>
</dbReference>
<dbReference type="InterPro" id="IPR017946">
    <property type="entry name" value="PLC-like_Pdiesterase_TIM-brl"/>
</dbReference>
<organism evidence="2 3">
    <name type="scientific">Dreissena polymorpha</name>
    <name type="common">Zebra mussel</name>
    <name type="synonym">Mytilus polymorpha</name>
    <dbReference type="NCBI Taxonomy" id="45954"/>
    <lineage>
        <taxon>Eukaryota</taxon>
        <taxon>Metazoa</taxon>
        <taxon>Spiralia</taxon>
        <taxon>Lophotrochozoa</taxon>
        <taxon>Mollusca</taxon>
        <taxon>Bivalvia</taxon>
        <taxon>Autobranchia</taxon>
        <taxon>Heteroconchia</taxon>
        <taxon>Euheterodonta</taxon>
        <taxon>Imparidentia</taxon>
        <taxon>Neoheterodontei</taxon>
        <taxon>Myida</taxon>
        <taxon>Dreissenoidea</taxon>
        <taxon>Dreissenidae</taxon>
        <taxon>Dreissena</taxon>
    </lineage>
</organism>
<dbReference type="EMBL" id="JAIWYP010000003">
    <property type="protein sequence ID" value="KAH3852823.1"/>
    <property type="molecule type" value="Genomic_DNA"/>
</dbReference>
<dbReference type="GO" id="GO:0006629">
    <property type="term" value="P:lipid metabolic process"/>
    <property type="evidence" value="ECO:0007669"/>
    <property type="project" value="InterPro"/>
</dbReference>
<dbReference type="Proteomes" id="UP000828390">
    <property type="component" value="Unassembled WGS sequence"/>
</dbReference>
<dbReference type="OrthoDB" id="1046782at2759"/>
<proteinExistence type="predicted"/>
<reference evidence="2" key="2">
    <citation type="submission" date="2020-11" db="EMBL/GenBank/DDBJ databases">
        <authorList>
            <person name="McCartney M.A."/>
            <person name="Auch B."/>
            <person name="Kono T."/>
            <person name="Mallez S."/>
            <person name="Becker A."/>
            <person name="Gohl D.M."/>
            <person name="Silverstein K.A.T."/>
            <person name="Koren S."/>
            <person name="Bechman K.B."/>
            <person name="Herman A."/>
            <person name="Abrahante J.E."/>
            <person name="Garbe J."/>
        </authorList>
    </citation>
    <scope>NUCLEOTIDE SEQUENCE</scope>
    <source>
        <strain evidence="2">Duluth1</strain>
        <tissue evidence="2">Whole animal</tissue>
    </source>
</reference>
<feature type="domain" description="Phosphatidylinositol-specific phospholipase C X" evidence="1">
    <location>
        <begin position="31"/>
        <end position="174"/>
    </location>
</feature>
<dbReference type="PANTHER" id="PTHR13593:SF113">
    <property type="entry name" value="SI:DKEY-266F7.9"/>
    <property type="match status" value="1"/>
</dbReference>
<dbReference type="Gene3D" id="3.20.20.190">
    <property type="entry name" value="Phosphatidylinositol (PI) phosphodiesterase"/>
    <property type="match status" value="1"/>
</dbReference>
<comment type="caution">
    <text evidence="2">The sequence shown here is derived from an EMBL/GenBank/DDBJ whole genome shotgun (WGS) entry which is preliminary data.</text>
</comment>
<dbReference type="PANTHER" id="PTHR13593">
    <property type="match status" value="1"/>
</dbReference>
<evidence type="ECO:0000313" key="2">
    <source>
        <dbReference type="EMBL" id="KAH3852823.1"/>
    </source>
</evidence>
<evidence type="ECO:0000259" key="1">
    <source>
        <dbReference type="SMART" id="SM00148"/>
    </source>
</evidence>